<organism evidence="1 2">
    <name type="scientific">Pedobacter chitinilyticus</name>
    <dbReference type="NCBI Taxonomy" id="2233776"/>
    <lineage>
        <taxon>Bacteria</taxon>
        <taxon>Pseudomonadati</taxon>
        <taxon>Bacteroidota</taxon>
        <taxon>Sphingobacteriia</taxon>
        <taxon>Sphingobacteriales</taxon>
        <taxon>Sphingobacteriaceae</taxon>
        <taxon>Pedobacter</taxon>
    </lineage>
</organism>
<dbReference type="AlphaFoldDB" id="A0A3S3SU35"/>
<gene>
    <name evidence="1" type="ORF">DPV69_10520</name>
</gene>
<dbReference type="EMBL" id="SAYW01000003">
    <property type="protein sequence ID" value="RWU07417.1"/>
    <property type="molecule type" value="Genomic_DNA"/>
</dbReference>
<protein>
    <submittedName>
        <fullName evidence="1">Uncharacterized protein</fullName>
    </submittedName>
</protein>
<comment type="caution">
    <text evidence="1">The sequence shown here is derived from an EMBL/GenBank/DDBJ whole genome shotgun (WGS) entry which is preliminary data.</text>
</comment>
<accession>A0A3S3SU35</accession>
<dbReference type="RefSeq" id="WP_113647328.1">
    <property type="nucleotide sequence ID" value="NZ_QMHN01000003.1"/>
</dbReference>
<dbReference type="OrthoDB" id="772032at2"/>
<evidence type="ECO:0000313" key="2">
    <source>
        <dbReference type="Proteomes" id="UP000284120"/>
    </source>
</evidence>
<reference evidence="1 2" key="1">
    <citation type="submission" date="2018-06" db="EMBL/GenBank/DDBJ databases">
        <title>Pedobacter endophyticus sp. nov., an endophytic bacterium isolated from a leaf of Triticum aestivum.</title>
        <authorList>
            <person name="Zhang L."/>
        </authorList>
    </citation>
    <scope>NUCLEOTIDE SEQUENCE [LARGE SCALE GENOMIC DNA]</scope>
    <source>
        <strain evidence="1 2">CM134L-2</strain>
    </source>
</reference>
<name>A0A3S3SU35_9SPHI</name>
<dbReference type="Proteomes" id="UP000284120">
    <property type="component" value="Unassembled WGS sequence"/>
</dbReference>
<sequence>MPQKLNDPQKKLELRLKRSDVETMVNQYRSIRAQRELKLAHFNLKEIFELFIDNKILDREKLELAKLVDVKKHGLKLYLGNHLNERYCPGKPNYKGHNTIIACNTELRSGRFEDMLDDTKDNDNDSIIITGYEKNDPYGDGLDMAQICPPECPKDDPSVTDIGND</sequence>
<evidence type="ECO:0000313" key="1">
    <source>
        <dbReference type="EMBL" id="RWU07417.1"/>
    </source>
</evidence>
<keyword evidence="2" id="KW-1185">Reference proteome</keyword>
<proteinExistence type="predicted"/>